<evidence type="ECO:0000313" key="1">
    <source>
        <dbReference type="EMBL" id="EWS70951.1"/>
    </source>
</evidence>
<evidence type="ECO:0000313" key="2">
    <source>
        <dbReference type="Proteomes" id="UP000009168"/>
    </source>
</evidence>
<accession>W7XBA2</accession>
<reference evidence="2" key="1">
    <citation type="journal article" date="2006" name="PLoS Biol.">
        <title>Macronuclear genome sequence of the ciliate Tetrahymena thermophila, a model eukaryote.</title>
        <authorList>
            <person name="Eisen J.A."/>
            <person name="Coyne R.S."/>
            <person name="Wu M."/>
            <person name="Wu D."/>
            <person name="Thiagarajan M."/>
            <person name="Wortman J.R."/>
            <person name="Badger J.H."/>
            <person name="Ren Q."/>
            <person name="Amedeo P."/>
            <person name="Jones K.M."/>
            <person name="Tallon L.J."/>
            <person name="Delcher A.L."/>
            <person name="Salzberg S.L."/>
            <person name="Silva J.C."/>
            <person name="Haas B.J."/>
            <person name="Majoros W.H."/>
            <person name="Farzad M."/>
            <person name="Carlton J.M."/>
            <person name="Smith R.K. Jr."/>
            <person name="Garg J."/>
            <person name="Pearlman R.E."/>
            <person name="Karrer K.M."/>
            <person name="Sun L."/>
            <person name="Manning G."/>
            <person name="Elde N.C."/>
            <person name="Turkewitz A.P."/>
            <person name="Asai D.J."/>
            <person name="Wilkes D.E."/>
            <person name="Wang Y."/>
            <person name="Cai H."/>
            <person name="Collins K."/>
            <person name="Stewart B.A."/>
            <person name="Lee S.R."/>
            <person name="Wilamowska K."/>
            <person name="Weinberg Z."/>
            <person name="Ruzzo W.L."/>
            <person name="Wloga D."/>
            <person name="Gaertig J."/>
            <person name="Frankel J."/>
            <person name="Tsao C.-C."/>
            <person name="Gorovsky M.A."/>
            <person name="Keeling P.J."/>
            <person name="Waller R.F."/>
            <person name="Patron N.J."/>
            <person name="Cherry J.M."/>
            <person name="Stover N.A."/>
            <person name="Krieger C.J."/>
            <person name="del Toro C."/>
            <person name="Ryder H.F."/>
            <person name="Williamson S.C."/>
            <person name="Barbeau R.A."/>
            <person name="Hamilton E.P."/>
            <person name="Orias E."/>
        </authorList>
    </citation>
    <scope>NUCLEOTIDE SEQUENCE [LARGE SCALE GENOMIC DNA]</scope>
    <source>
        <strain evidence="2">SB210</strain>
    </source>
</reference>
<keyword evidence="2" id="KW-1185">Reference proteome</keyword>
<dbReference type="RefSeq" id="XP_012656507.1">
    <property type="nucleotide sequence ID" value="XM_012801053.1"/>
</dbReference>
<proteinExistence type="predicted"/>
<dbReference type="KEGG" id="tet:TTHERM_000497498"/>
<gene>
    <name evidence="1" type="ORF">TTHERM_000497498</name>
</gene>
<dbReference type="AlphaFoldDB" id="W7XBA2"/>
<dbReference type="InParanoid" id="W7XBA2"/>
<sequence>MELSGQSDLVKEPFQTVFDLQNKQLQQCRQELNQIYLNQHYYITSKQSLSLMKQQIQNNHITSIQPKRAFSSYYGQLYPQLISLDQRQQLKNNQTFSGVINPSTLLIKTYNHHYLKRQKNQQLNEAQQSIKFLLYLELKVKRQDV</sequence>
<dbReference type="Proteomes" id="UP000009168">
    <property type="component" value="Unassembled WGS sequence"/>
</dbReference>
<name>W7XBA2_TETTS</name>
<protein>
    <submittedName>
        <fullName evidence="1">Uncharacterized protein</fullName>
    </submittedName>
</protein>
<dbReference type="EMBL" id="GG662212">
    <property type="protein sequence ID" value="EWS70951.1"/>
    <property type="molecule type" value="Genomic_DNA"/>
</dbReference>
<dbReference type="GeneID" id="24439290"/>
<organism evidence="1 2">
    <name type="scientific">Tetrahymena thermophila (strain SB210)</name>
    <dbReference type="NCBI Taxonomy" id="312017"/>
    <lineage>
        <taxon>Eukaryota</taxon>
        <taxon>Sar</taxon>
        <taxon>Alveolata</taxon>
        <taxon>Ciliophora</taxon>
        <taxon>Intramacronucleata</taxon>
        <taxon>Oligohymenophorea</taxon>
        <taxon>Hymenostomatida</taxon>
        <taxon>Tetrahymenina</taxon>
        <taxon>Tetrahymenidae</taxon>
        <taxon>Tetrahymena</taxon>
    </lineage>
</organism>